<proteinExistence type="inferred from homology"/>
<dbReference type="Proteomes" id="UP000006394">
    <property type="component" value="Chromosome"/>
</dbReference>
<organism evidence="6 7">
    <name type="scientific">Flavobacterium psychrophilum (strain ATCC 49511 / DSM 21280 / CIP 103535 / JIP02/86)</name>
    <dbReference type="NCBI Taxonomy" id="402612"/>
    <lineage>
        <taxon>Bacteria</taxon>
        <taxon>Pseudomonadati</taxon>
        <taxon>Bacteroidota</taxon>
        <taxon>Flavobacteriia</taxon>
        <taxon>Flavobacteriales</taxon>
        <taxon>Flavobacteriaceae</taxon>
        <taxon>Flavobacterium</taxon>
    </lineage>
</organism>
<dbReference type="RefSeq" id="WP_016362019.1">
    <property type="nucleotide sequence ID" value="NC_009613.3"/>
</dbReference>
<dbReference type="AlphaFoldDB" id="R7RV96"/>
<dbReference type="InterPro" id="IPR011010">
    <property type="entry name" value="DNA_brk_join_enz"/>
</dbReference>
<evidence type="ECO:0000313" key="7">
    <source>
        <dbReference type="Proteomes" id="UP000006394"/>
    </source>
</evidence>
<feature type="domain" description="Phage integrase SAM-like" evidence="5">
    <location>
        <begin position="114"/>
        <end position="197"/>
    </location>
</feature>
<sequence length="418" mass="49205">MATINFLYRSSKQISNLSIRLLFRFKDTDFVIGGNTKFEISKDYWTKQHKMKRPKDAEIINKQTEVNNELNKIERYVLTAFNNINPALVNKNWLQSEINYYYTPVDEDEHIPKNLIDYIEYYIEYRKHELQVGMIKKSRVTKHKLERFQTFRGKPILIKNVNEQLKNEFIDYCKNEKYSQNTIERDLAAIKTFCKHARFIGLETNGQLDSLRMDKTKVDNIYLTFEELETIENVALNDSLNNARDWLIISCYTAQRISDFMRFNEQMIRNEGDLTLIEFTQKKTKKVMSIAMHPKVKEIIKKRGGKFPNAISDQKYNDYIKEVCKIAGLNEKVTGSKKTETEPDSKIYRKENGIFEKWELVTSHIGRRSFATNFYGTGIPTNLLMTATGHSTEKMFLNYIGKGNKDYAKELNSYFNIK</sequence>
<dbReference type="Gene3D" id="1.10.443.10">
    <property type="entry name" value="Intergrase catalytic core"/>
    <property type="match status" value="1"/>
</dbReference>
<dbReference type="SUPFAM" id="SSF56349">
    <property type="entry name" value="DNA breaking-rejoining enzymes"/>
    <property type="match status" value="1"/>
</dbReference>
<dbReference type="OrthoDB" id="892893at2"/>
<dbReference type="EMBL" id="AM398681">
    <property type="protein sequence ID" value="CDF59584.1"/>
    <property type="molecule type" value="Genomic_DNA"/>
</dbReference>
<accession>R7RV96</accession>
<name>R7RV96_FLAPJ</name>
<dbReference type="GO" id="GO:0006310">
    <property type="term" value="P:DNA recombination"/>
    <property type="evidence" value="ECO:0007669"/>
    <property type="project" value="UniProtKB-KW"/>
</dbReference>
<keyword evidence="3" id="KW-0233">DNA recombination</keyword>
<feature type="domain" description="Tyr recombinase" evidence="4">
    <location>
        <begin position="223"/>
        <end position="400"/>
    </location>
</feature>
<dbReference type="InterPro" id="IPR013762">
    <property type="entry name" value="Integrase-like_cat_sf"/>
</dbReference>
<keyword evidence="2" id="KW-0238">DNA-binding</keyword>
<dbReference type="PANTHER" id="PTHR30349">
    <property type="entry name" value="PHAGE INTEGRASE-RELATED"/>
    <property type="match status" value="1"/>
</dbReference>
<dbReference type="Pfam" id="PF00589">
    <property type="entry name" value="Phage_integrase"/>
    <property type="match status" value="1"/>
</dbReference>
<dbReference type="GO" id="GO:0015074">
    <property type="term" value="P:DNA integration"/>
    <property type="evidence" value="ECO:0007669"/>
    <property type="project" value="InterPro"/>
</dbReference>
<dbReference type="InterPro" id="IPR010998">
    <property type="entry name" value="Integrase_recombinase_N"/>
</dbReference>
<dbReference type="InterPro" id="IPR002104">
    <property type="entry name" value="Integrase_catalytic"/>
</dbReference>
<dbReference type="eggNOG" id="COG0582">
    <property type="taxonomic scope" value="Bacteria"/>
</dbReference>
<keyword evidence="7" id="KW-1185">Reference proteome</keyword>
<evidence type="ECO:0000256" key="1">
    <source>
        <dbReference type="ARBA" id="ARBA00008857"/>
    </source>
</evidence>
<dbReference type="EnsemblBacteria" id="CDF59584">
    <property type="protein sequence ID" value="CDF59584"/>
    <property type="gene ID" value="FP2579"/>
</dbReference>
<reference evidence="6 7" key="1">
    <citation type="journal article" date="2007" name="Nat. Biotechnol.">
        <title>Complete genome sequence of the fish pathogen Flavobacterium psychrophilum.</title>
        <authorList>
            <person name="Duchaud E."/>
            <person name="Boussaha M."/>
            <person name="Loux V."/>
            <person name="Bernardet J.F."/>
            <person name="Michel C."/>
            <person name="Kerouault B."/>
            <person name="Mondot S."/>
            <person name="Nicolas P."/>
            <person name="Bossy R."/>
            <person name="Caron C."/>
            <person name="Bessieres P."/>
            <person name="Gibrat J.F."/>
            <person name="Claverol S."/>
            <person name="Dumetz F."/>
            <person name="Le Henaff M."/>
            <person name="Benmansour A."/>
        </authorList>
    </citation>
    <scope>NUCLEOTIDE SEQUENCE [LARGE SCALE GENOMIC DNA]</scope>
    <source>
        <strain evidence="7">ATCC 49511 / DSM 21280 / CIP 103535 / JIP02/86</strain>
    </source>
</reference>
<dbReference type="Pfam" id="PF13102">
    <property type="entry name" value="Phage_int_SAM_5"/>
    <property type="match status" value="1"/>
</dbReference>
<protein>
    <submittedName>
        <fullName evidence="6">Probable transposase</fullName>
    </submittedName>
</protein>
<dbReference type="Gene3D" id="1.10.150.130">
    <property type="match status" value="1"/>
</dbReference>
<evidence type="ECO:0000259" key="4">
    <source>
        <dbReference type="Pfam" id="PF00589"/>
    </source>
</evidence>
<evidence type="ECO:0000256" key="3">
    <source>
        <dbReference type="ARBA" id="ARBA00023172"/>
    </source>
</evidence>
<dbReference type="KEGG" id="fps:FP2579"/>
<dbReference type="PANTHER" id="PTHR30349:SF64">
    <property type="entry name" value="PROPHAGE INTEGRASE INTD-RELATED"/>
    <property type="match status" value="1"/>
</dbReference>
<evidence type="ECO:0000256" key="2">
    <source>
        <dbReference type="ARBA" id="ARBA00023125"/>
    </source>
</evidence>
<evidence type="ECO:0000313" key="6">
    <source>
        <dbReference type="EMBL" id="CDF59584.1"/>
    </source>
</evidence>
<dbReference type="GO" id="GO:0003677">
    <property type="term" value="F:DNA binding"/>
    <property type="evidence" value="ECO:0007669"/>
    <property type="project" value="UniProtKB-KW"/>
</dbReference>
<dbReference type="GeneID" id="66551520"/>
<dbReference type="InterPro" id="IPR050090">
    <property type="entry name" value="Tyrosine_recombinase_XerCD"/>
</dbReference>
<comment type="similarity">
    <text evidence="1">Belongs to the 'phage' integrase family.</text>
</comment>
<evidence type="ECO:0000259" key="5">
    <source>
        <dbReference type="Pfam" id="PF13102"/>
    </source>
</evidence>
<dbReference type="InterPro" id="IPR025269">
    <property type="entry name" value="SAM-like_dom"/>
</dbReference>
<gene>
    <name evidence="6" type="ordered locus">FP2579</name>
</gene>
<dbReference type="STRING" id="402612.FP2579"/>
<dbReference type="HOGENOM" id="CLU_033139_7_0_10"/>